<keyword evidence="2" id="KW-1185">Reference proteome</keyword>
<protein>
    <submittedName>
        <fullName evidence="1">Uncharacterized protein</fullName>
    </submittedName>
</protein>
<name>A0A2D2W2N2_9CAUD</name>
<evidence type="ECO:0000313" key="2">
    <source>
        <dbReference type="Proteomes" id="UP000241675"/>
    </source>
</evidence>
<sequence length="263" mass="29698">MSGQNKKYTLEDCIQKNREHPLSFMIPSREEVSQLKKGDLVKLIFNHPEGVPLPNERMWVIVHTVEGDKFTGELNNDPLTFDPLDLKDTDIVEFEGKHIAGDVLAFELHNVGVLQVQRVKRQGIVVQLPGELVAFHRVDDHPHPLIGEGHTLRVVEDQLHQIAFLQLGHLFPRGDHEGERVFPILLDAVFQRVLLVLAAHSSPPSTTVRTSPWVIVHTVEGDKFTGELNNDPLTFDPLDLKDTDIVEFEGKHIANFVKAATRH</sequence>
<reference evidence="1 2" key="2">
    <citation type="submission" date="2017-11" db="EMBL/GenBank/DDBJ databases">
        <title>Lysogenic conversion of Stenotrophomonas maltophilia by temperate phage DLP4.</title>
        <authorList>
            <person name="Dennis J."/>
            <person name="Stothard P."/>
        </authorList>
    </citation>
    <scope>NUCLEOTIDE SEQUENCE [LARGE SCALE GENOMIC DNA]</scope>
</reference>
<dbReference type="EMBL" id="MG189906">
    <property type="protein sequence ID" value="ATS92310.1"/>
    <property type="molecule type" value="Genomic_DNA"/>
</dbReference>
<dbReference type="PANTHER" id="PTHR38743:SF2">
    <property type="entry name" value="DUF2185 DOMAIN-CONTAINING PROTEIN"/>
    <property type="match status" value="1"/>
</dbReference>
<organism evidence="1 2">
    <name type="scientific">Stenotrophomonas phage vB_SmaS_DLP_5</name>
    <dbReference type="NCBI Taxonomy" id="2044561"/>
    <lineage>
        <taxon>Viruses</taxon>
        <taxon>Duplodnaviria</taxon>
        <taxon>Heunggongvirae</taxon>
        <taxon>Uroviricota</taxon>
        <taxon>Caudoviricetes</taxon>
        <taxon>Delepquintavirus</taxon>
        <taxon>Delepquintavirus DLP5</taxon>
    </lineage>
</organism>
<accession>A0A2D2W2N2</accession>
<dbReference type="PANTHER" id="PTHR38743">
    <property type="entry name" value="SIMILAR TO GLYOXYLASE I FAMILY PROTEIN"/>
    <property type="match status" value="1"/>
</dbReference>
<gene>
    <name evidence="1" type="ORF">DLP05_150</name>
</gene>
<proteinExistence type="predicted"/>
<reference evidence="2" key="1">
    <citation type="submission" date="2017-10" db="EMBL/GenBank/DDBJ databases">
        <authorList>
            <person name="Peters D.L."/>
        </authorList>
    </citation>
    <scope>NUCLEOTIDE SEQUENCE [LARGE SCALE GENOMIC DNA]</scope>
</reference>
<dbReference type="Proteomes" id="UP000241675">
    <property type="component" value="Segment"/>
</dbReference>
<evidence type="ECO:0000313" key="1">
    <source>
        <dbReference type="EMBL" id="ATS92310.1"/>
    </source>
</evidence>